<organism evidence="4 5">
    <name type="scientific">Streptomyces sviceus (strain ATCC 29083 / DSM 924 / JCM 4929 / NBRC 13980 / NCIMB 11184 / NRRL 5439 / UC 5370)</name>
    <dbReference type="NCBI Taxonomy" id="463191"/>
    <lineage>
        <taxon>Bacteria</taxon>
        <taxon>Bacillati</taxon>
        <taxon>Actinomycetota</taxon>
        <taxon>Actinomycetes</taxon>
        <taxon>Kitasatosporales</taxon>
        <taxon>Streptomycetaceae</taxon>
        <taxon>Streptomyces</taxon>
    </lineage>
</organism>
<dbReference type="InterPro" id="IPR005814">
    <property type="entry name" value="Aminotrans_3"/>
</dbReference>
<evidence type="ECO:0000256" key="3">
    <source>
        <dbReference type="RuleBase" id="RU003560"/>
    </source>
</evidence>
<accession>B5I3L1</accession>
<proteinExistence type="inferred from homology"/>
<dbReference type="PROSITE" id="PS00600">
    <property type="entry name" value="AA_TRANSFER_CLASS_3"/>
    <property type="match status" value="1"/>
</dbReference>
<gene>
    <name evidence="4" type="ORF">SSEG_09933</name>
</gene>
<name>B5I3L1_STRX2</name>
<evidence type="ECO:0000256" key="2">
    <source>
        <dbReference type="ARBA" id="ARBA00022898"/>
    </source>
</evidence>
<dbReference type="Pfam" id="PF00202">
    <property type="entry name" value="Aminotran_3"/>
    <property type="match status" value="1"/>
</dbReference>
<dbReference type="eggNOG" id="COG0001">
    <property type="taxonomic scope" value="Bacteria"/>
</dbReference>
<dbReference type="Gene3D" id="3.40.640.10">
    <property type="entry name" value="Type I PLP-dependent aspartate aminotransferase-like (Major domain)"/>
    <property type="match status" value="1"/>
</dbReference>
<dbReference type="InterPro" id="IPR015421">
    <property type="entry name" value="PyrdxlP-dep_Trfase_major"/>
</dbReference>
<dbReference type="InterPro" id="IPR015424">
    <property type="entry name" value="PyrdxlP-dep_Trfase"/>
</dbReference>
<dbReference type="EMBL" id="CM000951">
    <property type="protein sequence ID" value="EDY59666.1"/>
    <property type="molecule type" value="Genomic_DNA"/>
</dbReference>
<comment type="cofactor">
    <cofactor evidence="1">
        <name>pyridoxal 5'-phosphate</name>
        <dbReference type="ChEBI" id="CHEBI:597326"/>
    </cofactor>
</comment>
<evidence type="ECO:0000256" key="1">
    <source>
        <dbReference type="ARBA" id="ARBA00001933"/>
    </source>
</evidence>
<dbReference type="InterPro" id="IPR015422">
    <property type="entry name" value="PyrdxlP-dep_Trfase_small"/>
</dbReference>
<dbReference type="GO" id="GO:0008483">
    <property type="term" value="F:transaminase activity"/>
    <property type="evidence" value="ECO:0007669"/>
    <property type="project" value="InterPro"/>
</dbReference>
<dbReference type="PANTHER" id="PTHR43713:SF3">
    <property type="entry name" value="GLUTAMATE-1-SEMIALDEHYDE 2,1-AMINOMUTASE 1, CHLOROPLASTIC-RELATED"/>
    <property type="match status" value="1"/>
</dbReference>
<reference evidence="4" key="1">
    <citation type="submission" date="2009-10" db="EMBL/GenBank/DDBJ databases">
        <title>The genome sequence of Streptomyces sviceus strain ATCC 29083.</title>
        <authorList>
            <consortium name="The Broad Institute Genome Sequencing Platform"/>
            <consortium name="Broad Institute Microbial Sequencing Center"/>
            <person name="Fischbach M."/>
            <person name="Godfrey P."/>
            <person name="Ward D."/>
            <person name="Young S."/>
            <person name="Zeng Q."/>
            <person name="Koehrsen M."/>
            <person name="Alvarado L."/>
            <person name="Berlin A.M."/>
            <person name="Bochicchio J."/>
            <person name="Borenstein D."/>
            <person name="Chapman S.B."/>
            <person name="Chen Z."/>
            <person name="Engels R."/>
            <person name="Freedman E."/>
            <person name="Gellesch M."/>
            <person name="Goldberg J."/>
            <person name="Griggs A."/>
            <person name="Gujja S."/>
            <person name="Heilman E.R."/>
            <person name="Heiman D.I."/>
            <person name="Hepburn T.A."/>
            <person name="Howarth C."/>
            <person name="Jen D."/>
            <person name="Larson L."/>
            <person name="Lewis B."/>
            <person name="Mehta T."/>
            <person name="Park D."/>
            <person name="Pearson M."/>
            <person name="Richards J."/>
            <person name="Roberts A."/>
            <person name="Saif S."/>
            <person name="Shea T.D."/>
            <person name="Shenoy N."/>
            <person name="Sisk P."/>
            <person name="Stolte C."/>
            <person name="Sykes S.N."/>
            <person name="Thomson T."/>
            <person name="Walk T."/>
            <person name="White J."/>
            <person name="Yandava C."/>
            <person name="Straight P."/>
            <person name="Clardy J."/>
            <person name="Hung D."/>
            <person name="Kolter R."/>
            <person name="Mekalanos J."/>
            <person name="Walker S."/>
            <person name="Walsh C.T."/>
            <person name="Wieland-Brown L.C."/>
            <person name="Haas B."/>
            <person name="Nusbaum C."/>
            <person name="Birren B."/>
        </authorList>
    </citation>
    <scope>NUCLEOTIDE SEQUENCE [LARGE SCALE GENOMIC DNA]</scope>
    <source>
        <strain evidence="4">ATCC 29083</strain>
    </source>
</reference>
<dbReference type="Gene3D" id="3.90.1150.10">
    <property type="entry name" value="Aspartate Aminotransferase, domain 1"/>
    <property type="match status" value="1"/>
</dbReference>
<dbReference type="InterPro" id="IPR049704">
    <property type="entry name" value="Aminotrans_3_PPA_site"/>
</dbReference>
<dbReference type="AlphaFoldDB" id="B5I3L1"/>
<dbReference type="HOGENOM" id="CLU_016922_1_5_11"/>
<comment type="similarity">
    <text evidence="3">Belongs to the class-III pyridoxal-phosphate-dependent aminotransferase family.</text>
</comment>
<dbReference type="GO" id="GO:0030170">
    <property type="term" value="F:pyridoxal phosphate binding"/>
    <property type="evidence" value="ECO:0007669"/>
    <property type="project" value="InterPro"/>
</dbReference>
<sequence length="468" mass="50554">MKAAEIRERQAAVAKAPLRLPDPARLEAEHGQFLRRTRRSAELARQAAEVLPRGVEHVDPMSYPYPLFMRGGRGSRVTDVDGNEYVDCILAGGALSLGHNDPELNGALAALVDERTNFHGYMDEFEVLAARRIAQTFPSVEAVRFTSSGAEADLAAMRMARAYTGRSKVIKFRGAYHGWGDQFMTDLEVPGSGTVLAGGVPPQFLSATVLVHQNDLDELERALVAAEPDGGVAAVICEPLGAESGLVPFDEDFHAQAIELAHRYGALYVFDEVVTGVRAARGGAQTRFGVTPDLTTLGKGLMNGYPSCGAVGGRREIIDTAHIGVPDERPTTYIGGTLSGNVLSAAAAYHTLGIITRDGVFEHAEAAAADLVRRLNDLFGTRGFDFFAYHFGTVVRIELTAPHALPLRGPDDFAEVLRRREILSRYMLPVQNAGVLSRMGRDMLCAAHTAADNDKVVTAYDRLLDLLV</sequence>
<protein>
    <submittedName>
        <fullName evidence="4">Glutamate-1-semialdehyde-2,1-aminomutase</fullName>
    </submittedName>
</protein>
<dbReference type="OrthoDB" id="9801052at2"/>
<dbReference type="PANTHER" id="PTHR43713">
    <property type="entry name" value="GLUTAMATE-1-SEMIALDEHYDE 2,1-AMINOMUTASE"/>
    <property type="match status" value="1"/>
</dbReference>
<dbReference type="SUPFAM" id="SSF53383">
    <property type="entry name" value="PLP-dependent transferases"/>
    <property type="match status" value="1"/>
</dbReference>
<evidence type="ECO:0000313" key="5">
    <source>
        <dbReference type="Proteomes" id="UP000002785"/>
    </source>
</evidence>
<dbReference type="Proteomes" id="UP000002785">
    <property type="component" value="Chromosome"/>
</dbReference>
<keyword evidence="2 3" id="KW-0663">Pyridoxal phosphate</keyword>
<dbReference type="RefSeq" id="WP_007379347.1">
    <property type="nucleotide sequence ID" value="NZ_CM000951.1"/>
</dbReference>
<keyword evidence="5" id="KW-1185">Reference proteome</keyword>
<evidence type="ECO:0000313" key="4">
    <source>
        <dbReference type="EMBL" id="EDY59666.1"/>
    </source>
</evidence>